<dbReference type="PROSITE" id="PS50937">
    <property type="entry name" value="HTH_MERR_2"/>
    <property type="match status" value="1"/>
</dbReference>
<sequence>MLIGEIAKRTGASIKAIRLYESLGLLGLVERSNRYRVYTAAHLQQVLLIRRARQLGFKLAELQDWLGVPGRELAGAELMIQLEGRRADIQRQMAHLQQQDQLLQLVIAEISDCTGTQAEINRAVCVQDKA</sequence>
<dbReference type="InterPro" id="IPR000551">
    <property type="entry name" value="MerR-type_HTH_dom"/>
</dbReference>
<dbReference type="Gene3D" id="1.10.1660.10">
    <property type="match status" value="1"/>
</dbReference>
<protein>
    <submittedName>
        <fullName evidence="3">DNA-binding transcriptional regulator, MerR family</fullName>
    </submittedName>
</protein>
<dbReference type="PANTHER" id="PTHR30204">
    <property type="entry name" value="REDOX-CYCLING DRUG-SENSING TRANSCRIPTIONAL ACTIVATOR SOXR"/>
    <property type="match status" value="1"/>
</dbReference>
<dbReference type="SMART" id="SM00422">
    <property type="entry name" value="HTH_MERR"/>
    <property type="match status" value="1"/>
</dbReference>
<name>A0A1K1YTJ2_9GAMM</name>
<dbReference type="InterPro" id="IPR009061">
    <property type="entry name" value="DNA-bd_dom_put_sf"/>
</dbReference>
<dbReference type="InterPro" id="IPR047057">
    <property type="entry name" value="MerR_fam"/>
</dbReference>
<dbReference type="AlphaFoldDB" id="A0A1K1YTJ2"/>
<dbReference type="PANTHER" id="PTHR30204:SF93">
    <property type="entry name" value="HTH MERR-TYPE DOMAIN-CONTAINING PROTEIN"/>
    <property type="match status" value="1"/>
</dbReference>
<keyword evidence="4" id="KW-1185">Reference proteome</keyword>
<evidence type="ECO:0000256" key="1">
    <source>
        <dbReference type="ARBA" id="ARBA00023125"/>
    </source>
</evidence>
<dbReference type="PRINTS" id="PR00040">
    <property type="entry name" value="HTHMERR"/>
</dbReference>
<dbReference type="Pfam" id="PF13411">
    <property type="entry name" value="MerR_1"/>
    <property type="match status" value="1"/>
</dbReference>
<dbReference type="Proteomes" id="UP000182350">
    <property type="component" value="Unassembled WGS sequence"/>
</dbReference>
<dbReference type="SUPFAM" id="SSF46955">
    <property type="entry name" value="Putative DNA-binding domain"/>
    <property type="match status" value="1"/>
</dbReference>
<evidence type="ECO:0000313" key="3">
    <source>
        <dbReference type="EMBL" id="SFX65111.1"/>
    </source>
</evidence>
<feature type="domain" description="HTH merR-type" evidence="2">
    <location>
        <begin position="1"/>
        <end position="68"/>
    </location>
</feature>
<dbReference type="GO" id="GO:0003677">
    <property type="term" value="F:DNA binding"/>
    <property type="evidence" value="ECO:0007669"/>
    <property type="project" value="UniProtKB-KW"/>
</dbReference>
<organism evidence="3 4">
    <name type="scientific">Marinospirillum alkaliphilum DSM 21637</name>
    <dbReference type="NCBI Taxonomy" id="1122209"/>
    <lineage>
        <taxon>Bacteria</taxon>
        <taxon>Pseudomonadati</taxon>
        <taxon>Pseudomonadota</taxon>
        <taxon>Gammaproteobacteria</taxon>
        <taxon>Oceanospirillales</taxon>
        <taxon>Oceanospirillaceae</taxon>
        <taxon>Marinospirillum</taxon>
    </lineage>
</organism>
<dbReference type="RefSeq" id="WP_072326704.1">
    <property type="nucleotide sequence ID" value="NZ_FPJW01000009.1"/>
</dbReference>
<dbReference type="GO" id="GO:0003700">
    <property type="term" value="F:DNA-binding transcription factor activity"/>
    <property type="evidence" value="ECO:0007669"/>
    <property type="project" value="InterPro"/>
</dbReference>
<dbReference type="EMBL" id="FPJW01000009">
    <property type="protein sequence ID" value="SFX65111.1"/>
    <property type="molecule type" value="Genomic_DNA"/>
</dbReference>
<proteinExistence type="predicted"/>
<reference evidence="3 4" key="1">
    <citation type="submission" date="2016-11" db="EMBL/GenBank/DDBJ databases">
        <authorList>
            <person name="Jaros S."/>
            <person name="Januszkiewicz K."/>
            <person name="Wedrychowicz H."/>
        </authorList>
    </citation>
    <scope>NUCLEOTIDE SEQUENCE [LARGE SCALE GENOMIC DNA]</scope>
    <source>
        <strain evidence="3 4">DSM 21637</strain>
    </source>
</reference>
<keyword evidence="1 3" id="KW-0238">DNA-binding</keyword>
<accession>A0A1K1YTJ2</accession>
<dbReference type="STRING" id="1122209.SAMN02745752_02361"/>
<evidence type="ECO:0000259" key="2">
    <source>
        <dbReference type="PROSITE" id="PS50937"/>
    </source>
</evidence>
<evidence type="ECO:0000313" key="4">
    <source>
        <dbReference type="Proteomes" id="UP000182350"/>
    </source>
</evidence>
<gene>
    <name evidence="3" type="ORF">SAMN02745752_02361</name>
</gene>
<dbReference type="OrthoDB" id="9808480at2"/>